<feature type="domain" description="RRP12 N-terminal HEAT" evidence="7">
    <location>
        <begin position="63"/>
        <end position="304"/>
    </location>
</feature>
<reference evidence="8 9" key="1">
    <citation type="journal article" date="2006" name="Science">
        <title>Phytophthora genome sequences uncover evolutionary origins and mechanisms of pathogenesis.</title>
        <authorList>
            <person name="Tyler B.M."/>
            <person name="Tripathy S."/>
            <person name="Zhang X."/>
            <person name="Dehal P."/>
            <person name="Jiang R.H."/>
            <person name="Aerts A."/>
            <person name="Arredondo F.D."/>
            <person name="Baxter L."/>
            <person name="Bensasson D."/>
            <person name="Beynon J.L."/>
            <person name="Chapman J."/>
            <person name="Damasceno C.M."/>
            <person name="Dorrance A.E."/>
            <person name="Dou D."/>
            <person name="Dickerman A.W."/>
            <person name="Dubchak I.L."/>
            <person name="Garbelotto M."/>
            <person name="Gijzen M."/>
            <person name="Gordon S.G."/>
            <person name="Govers F."/>
            <person name="Grunwald N.J."/>
            <person name="Huang W."/>
            <person name="Ivors K.L."/>
            <person name="Jones R.W."/>
            <person name="Kamoun S."/>
            <person name="Krampis K."/>
            <person name="Lamour K.H."/>
            <person name="Lee M.K."/>
            <person name="McDonald W.H."/>
            <person name="Medina M."/>
            <person name="Meijer H.J."/>
            <person name="Nordberg E.K."/>
            <person name="Maclean D.J."/>
            <person name="Ospina-Giraldo M.D."/>
            <person name="Morris P.F."/>
            <person name="Phuntumart V."/>
            <person name="Putnam N.H."/>
            <person name="Rash S."/>
            <person name="Rose J.K."/>
            <person name="Sakihama Y."/>
            <person name="Salamov A.A."/>
            <person name="Savidor A."/>
            <person name="Scheuring C.F."/>
            <person name="Smith B.M."/>
            <person name="Sobral B.W."/>
            <person name="Terry A."/>
            <person name="Torto-Alalibo T.A."/>
            <person name="Win J."/>
            <person name="Xu Z."/>
            <person name="Zhang H."/>
            <person name="Grigoriev I.V."/>
            <person name="Rokhsar D.S."/>
            <person name="Boore J.L."/>
        </authorList>
    </citation>
    <scope>NUCLEOTIDE SEQUENCE [LARGE SCALE GENOMIC DNA]</scope>
    <source>
        <strain evidence="8 9">P6497</strain>
    </source>
</reference>
<evidence type="ECO:0000256" key="3">
    <source>
        <dbReference type="ARBA" id="ARBA00023242"/>
    </source>
</evidence>
<dbReference type="PANTHER" id="PTHR48287:SF1">
    <property type="entry name" value="ARM REPEAT SUPERFAMILY PROTEIN"/>
    <property type="match status" value="1"/>
</dbReference>
<dbReference type="PANTHER" id="PTHR48287">
    <property type="entry name" value="ARM REPEAT SUPERFAMILY PROTEIN"/>
    <property type="match status" value="1"/>
</dbReference>
<sequence length="1280" mass="140787">MLPRGEPNPSAVLPGGQWFALHLFTRLLGSIDWHCSTADAGRKDPPDAMDPFTELRKHAGGAHPQKAKLNVVLAAICDVIYERRGSGDRSSPISPTEYFAALMTALDAASDSHRQEVAQLLSMVLPDVPDAVLRGKFAAVAKCLTTVLQEAGDDAALLRSASACLALALMAQEPSATAWARPELLRSFQLLLTLAMDTRPKVRKAGHKWTMDILELHTAKGCDALSTHIASFAENVFASSGKDGKDDQRLVLLVAFLKLALPLLQRKVVASLVSALAKFLDANSKTLRLVTYEALDALSAAPESQLTADALRKLVIAVLDAQSSGSLEAQGGPVAIYAVRIPSQSLVRLAAVNTEAARELLPRVVSAICSHISTENDRTQRQATRSLLDVLKATLTPEVLETEGTFEDVARVLASLQSLTSLRFQSAWNHVFPLIAELFRFYGAASRPALEPILVTCCELHEAADQLPQQQQGGKSAKALSDLFALAAGAAVEALGPRAFLEIVPIDHPTEVVSEQRAWLLPVFRDALRAAQRGGELAFFADVVLPMARACEAGAREPSVTPLQAKKLQTRAIQLWSLFPSVCARAVDIVTHFKKIAKVLASAMADKRYPELRLAVCQGLQALVKRTRALQKSVARRYHRENDDAELEDAEEEAEEEEDEMEQLDEAKLARDRAALAKFSGRYVPLLLSFVEELDPEKDTERAQVLLDTLEGFASLAEAELIGTTFKKVMQKLLEATTEAKKVEAEGAGSHSKRATKLRQTSHAQMALALALLAHVDDSNVALLYRVIKPYLLDDADAAMQKRSYAALVAICDSHPKFLSEESQLQDLTRAICESLLTCSVPAKKMRLRVLAHLIRALQAQPATDGLAEKELVPNLVGEIMLCTKEANGKAREAAFELLVAMVMLLRARDPQNGLMEFIQMVLGGLAARTPHMRSAAVICLSRLVFEFGREDPSIAQAMPALLKTVLMLLHEKAREVIKSVIGFMKLGIAVLPKEQLEQFLPDIINGLLVWIGESKNRFRAKTRIILIKLCRKFGYEHVAALVPEEDRALIRHIKKTKEREDKKKSELAAEAAERRAAKKNRDAFEEFMADSDDEGDDDEAAVMQVLKRKKDLHKKNKGGKVIREDEDDIMDFLDDNAAVKNIFSAQKGGHDDDESDDEFQMTKDGRMIIPGGEDDDMEGGSDSDDEDKIKQDVASQLQRMGLHNNSKNDKNGRAKRKRGDEDVSSGREYRAKKASGDIKKKGKLEPYAYIPLDPKLMAKRNKREAVTRYGNVGKRRGKK</sequence>
<proteinExistence type="inferred from homology"/>
<dbReference type="Gene3D" id="1.25.10.10">
    <property type="entry name" value="Leucine-rich Repeat Variant"/>
    <property type="match status" value="1"/>
</dbReference>
<feature type="region of interest" description="Disordered" evidence="5">
    <location>
        <begin position="641"/>
        <end position="664"/>
    </location>
</feature>
<dbReference type="InterPro" id="IPR012978">
    <property type="entry name" value="HEAT_RRP12"/>
</dbReference>
<dbReference type="InterPro" id="IPR057860">
    <property type="entry name" value="HEAT_RRP12_N"/>
</dbReference>
<dbReference type="OMA" id="PDQMKHR"/>
<dbReference type="Proteomes" id="UP000002640">
    <property type="component" value="Unassembled WGS sequence"/>
</dbReference>
<dbReference type="KEGG" id="psoj:PHYSODRAFT_344575"/>
<dbReference type="Pfam" id="PF25772">
    <property type="entry name" value="HEAT_RRP12_N"/>
    <property type="match status" value="1"/>
</dbReference>
<feature type="domain" description="RRP12 HEAT" evidence="6">
    <location>
        <begin position="376"/>
        <end position="653"/>
    </location>
</feature>
<evidence type="ECO:0000256" key="2">
    <source>
        <dbReference type="ARBA" id="ARBA00007690"/>
    </source>
</evidence>
<evidence type="ECO:0000313" key="8">
    <source>
        <dbReference type="EMBL" id="EGZ23952.1"/>
    </source>
</evidence>
<feature type="coiled-coil region" evidence="4">
    <location>
        <begin position="1056"/>
        <end position="1083"/>
    </location>
</feature>
<dbReference type="AlphaFoldDB" id="G4YZ94"/>
<evidence type="ECO:0000256" key="4">
    <source>
        <dbReference type="SAM" id="Coils"/>
    </source>
</evidence>
<feature type="compositionally biased region" description="Basic and acidic residues" evidence="5">
    <location>
        <begin position="1207"/>
        <end position="1238"/>
    </location>
</feature>
<gene>
    <name evidence="8" type="ORF">PHYSODRAFT_344575</name>
</gene>
<dbReference type="InParanoid" id="G4YZ94"/>
<comment type="subcellular location">
    <subcellularLocation>
        <location evidence="1">Nucleus</location>
    </subcellularLocation>
</comment>
<organism evidence="8 9">
    <name type="scientific">Phytophthora sojae (strain P6497)</name>
    <name type="common">Soybean stem and root rot agent</name>
    <name type="synonym">Phytophthora megasperma f. sp. glycines</name>
    <dbReference type="NCBI Taxonomy" id="1094619"/>
    <lineage>
        <taxon>Eukaryota</taxon>
        <taxon>Sar</taxon>
        <taxon>Stramenopiles</taxon>
        <taxon>Oomycota</taxon>
        <taxon>Peronosporomycetes</taxon>
        <taxon>Peronosporales</taxon>
        <taxon>Peronosporaceae</taxon>
        <taxon>Phytophthora</taxon>
    </lineage>
</organism>
<evidence type="ECO:0000256" key="5">
    <source>
        <dbReference type="SAM" id="MobiDB-lite"/>
    </source>
</evidence>
<dbReference type="GO" id="GO:0005634">
    <property type="term" value="C:nucleus"/>
    <property type="evidence" value="ECO:0007669"/>
    <property type="project" value="UniProtKB-SubCell"/>
</dbReference>
<keyword evidence="3" id="KW-0539">Nucleus</keyword>
<keyword evidence="4" id="KW-0175">Coiled coil</keyword>
<dbReference type="InterPro" id="IPR016024">
    <property type="entry name" value="ARM-type_fold"/>
</dbReference>
<feature type="compositionally biased region" description="Acidic residues" evidence="5">
    <location>
        <begin position="643"/>
        <end position="664"/>
    </location>
</feature>
<protein>
    <submittedName>
        <fullName evidence="8">Uncharacterized protein</fullName>
    </submittedName>
</protein>
<dbReference type="InterPro" id="IPR052087">
    <property type="entry name" value="RRP12"/>
</dbReference>
<dbReference type="STRING" id="1094619.G4YZ94"/>
<dbReference type="SUPFAM" id="SSF48371">
    <property type="entry name" value="ARM repeat"/>
    <property type="match status" value="1"/>
</dbReference>
<dbReference type="InterPro" id="IPR011989">
    <property type="entry name" value="ARM-like"/>
</dbReference>
<dbReference type="Pfam" id="PF08161">
    <property type="entry name" value="RRP12_HEAT"/>
    <property type="match status" value="1"/>
</dbReference>
<evidence type="ECO:0000256" key="1">
    <source>
        <dbReference type="ARBA" id="ARBA00004123"/>
    </source>
</evidence>
<accession>G4YZ94</accession>
<evidence type="ECO:0000259" key="7">
    <source>
        <dbReference type="Pfam" id="PF25772"/>
    </source>
</evidence>
<dbReference type="SMR" id="G4YZ94"/>
<evidence type="ECO:0000259" key="6">
    <source>
        <dbReference type="Pfam" id="PF08161"/>
    </source>
</evidence>
<feature type="region of interest" description="Disordered" evidence="5">
    <location>
        <begin position="1145"/>
        <end position="1238"/>
    </location>
</feature>
<evidence type="ECO:0000313" key="9">
    <source>
        <dbReference type="Proteomes" id="UP000002640"/>
    </source>
</evidence>
<keyword evidence="9" id="KW-1185">Reference proteome</keyword>
<dbReference type="EMBL" id="JH159152">
    <property type="protein sequence ID" value="EGZ23952.1"/>
    <property type="molecule type" value="Genomic_DNA"/>
</dbReference>
<dbReference type="RefSeq" id="XP_009519240.1">
    <property type="nucleotide sequence ID" value="XM_009520945.1"/>
</dbReference>
<comment type="similarity">
    <text evidence="2">Belongs to the RRP12 family.</text>
</comment>
<name>G4YZ94_PHYSP</name>
<feature type="compositionally biased region" description="Acidic residues" evidence="5">
    <location>
        <begin position="1173"/>
        <end position="1187"/>
    </location>
</feature>
<dbReference type="GeneID" id="20648647"/>